<sequence length="275" mass="31793">MRQFPARIHGLLAPQAPLGVIIRRGPSKQVATILWDRRQDTFQLGQWLKGRIYERRSDLSPDGQYLIYFAMNGHWQSEAQGSWTAISQAPYLKALTLFPKGDCWQGGGLWTGHTRYWLNGCHDEALFNHANKLRRDLKFQPSTYFGAECTGVYYPRLLRDGWQLLEQREIAKWQSQDIFEKPLGHGWRLRKIAHAEVGAPVGKGCYWDEHQLRHPASGTTQNYPDWEWAELDGDRLVWAEHGKLLAGRIHHGGLSQATELFDFNPMQFQPRQAPY</sequence>
<name>A0A0C1V6V1_9CYAN</name>
<dbReference type="AlphaFoldDB" id="A0A0C1V6V1"/>
<protein>
    <submittedName>
        <fullName evidence="1">Uncharacterized protein</fullName>
    </submittedName>
</protein>
<organism evidence="1">
    <name type="scientific">Lyngbya confervoides BDU141951</name>
    <dbReference type="NCBI Taxonomy" id="1574623"/>
    <lineage>
        <taxon>Bacteria</taxon>
        <taxon>Bacillati</taxon>
        <taxon>Cyanobacteriota</taxon>
        <taxon>Cyanophyceae</taxon>
        <taxon>Oscillatoriophycideae</taxon>
        <taxon>Oscillatoriales</taxon>
        <taxon>Microcoleaceae</taxon>
        <taxon>Lyngbya</taxon>
    </lineage>
</organism>
<dbReference type="EMBL" id="JTHE02000003">
    <property type="protein sequence ID" value="NEV67952.1"/>
    <property type="molecule type" value="Genomic_DNA"/>
</dbReference>
<evidence type="ECO:0000313" key="1">
    <source>
        <dbReference type="EMBL" id="NEV67952.1"/>
    </source>
</evidence>
<reference evidence="1" key="1">
    <citation type="submission" date="2014-11" db="EMBL/GenBank/DDBJ databases">
        <authorList>
            <person name="Malar M.C."/>
            <person name="Sen D."/>
            <person name="Tripathy S."/>
        </authorList>
    </citation>
    <scope>NUCLEOTIDE SEQUENCE</scope>
    <source>
        <strain evidence="1">BDU141951</strain>
    </source>
</reference>
<reference evidence="1" key="3">
    <citation type="submission" date="2020-02" db="EMBL/GenBank/DDBJ databases">
        <authorList>
            <person name="Sarangi A.N."/>
            <person name="Ghosh S."/>
            <person name="Mukherjee M."/>
            <person name="Tripathy S."/>
        </authorList>
    </citation>
    <scope>NUCLEOTIDE SEQUENCE</scope>
    <source>
        <strain evidence="1">BDU141951</strain>
    </source>
</reference>
<reference evidence="1" key="2">
    <citation type="journal article" date="2015" name="Genome Announc.">
        <title>Draft Genome Sequence of Filamentous Marine Cyanobacterium Lyngbya confervoides Strain BDU141951.</title>
        <authorList>
            <person name="Chandrababunaidu M.M."/>
            <person name="Sen D."/>
            <person name="Tripathy S."/>
        </authorList>
    </citation>
    <scope>NUCLEOTIDE SEQUENCE</scope>
    <source>
        <strain evidence="1">BDU141951</strain>
    </source>
</reference>
<proteinExistence type="predicted"/>
<comment type="caution">
    <text evidence="1">The sequence shown here is derived from an EMBL/GenBank/DDBJ whole genome shotgun (WGS) entry which is preliminary data.</text>
</comment>
<gene>
    <name evidence="1" type="ORF">QQ91_012595</name>
</gene>
<accession>A0A0C1V6V1</accession>